<proteinExistence type="predicted"/>
<keyword evidence="4" id="KW-1185">Reference proteome</keyword>
<accession>A0A6M1T0D1</accession>
<name>A0A6M1T0D1_9BACT</name>
<evidence type="ECO:0000256" key="2">
    <source>
        <dbReference type="SAM" id="SignalP"/>
    </source>
</evidence>
<evidence type="ECO:0000256" key="1">
    <source>
        <dbReference type="SAM" id="Phobius"/>
    </source>
</evidence>
<keyword evidence="1" id="KW-0812">Transmembrane</keyword>
<feature type="signal peptide" evidence="2">
    <location>
        <begin position="1"/>
        <end position="27"/>
    </location>
</feature>
<dbReference type="AlphaFoldDB" id="A0A6M1T0D1"/>
<comment type="caution">
    <text evidence="3">The sequence shown here is derived from an EMBL/GenBank/DDBJ whole genome shotgun (WGS) entry which is preliminary data.</text>
</comment>
<dbReference type="PANTHER" id="PTHR40940:SF2">
    <property type="entry name" value="BATD"/>
    <property type="match status" value="1"/>
</dbReference>
<gene>
    <name evidence="3" type="ORF">G3569_03640</name>
</gene>
<evidence type="ECO:0000313" key="3">
    <source>
        <dbReference type="EMBL" id="NGP87437.1"/>
    </source>
</evidence>
<keyword evidence="2" id="KW-0732">Signal</keyword>
<keyword evidence="1" id="KW-1133">Transmembrane helix</keyword>
<dbReference type="Pfam" id="PF13584">
    <property type="entry name" value="BatD"/>
    <property type="match status" value="2"/>
</dbReference>
<evidence type="ECO:0000313" key="4">
    <source>
        <dbReference type="Proteomes" id="UP000479132"/>
    </source>
</evidence>
<dbReference type="PANTHER" id="PTHR40940">
    <property type="entry name" value="PROTEIN BATD-RELATED"/>
    <property type="match status" value="1"/>
</dbReference>
<dbReference type="InterPro" id="IPR025738">
    <property type="entry name" value="BatD"/>
</dbReference>
<feature type="transmembrane region" description="Helical" evidence="1">
    <location>
        <begin position="447"/>
        <end position="465"/>
    </location>
</feature>
<dbReference type="RefSeq" id="WP_165266193.1">
    <property type="nucleotide sequence ID" value="NZ_JAALLS010000003.1"/>
</dbReference>
<sequence>MKKIGKQLSVIVFLLPLLGLLPKQALAQSDVSVDASVSETTIYTGERVGFSIEISGSFNNVSRPKLPEFEGLRLLSNNPSTSRSYSFVNGKSSTTYTYSYYLVAQNKGQQRIPPATVTIDGEEYNTDPINVKIVDRNTSANSSKSEKPDIFLKLEVSDLKPVTGQQIITDVVLFFKDGLEVSSYQQVPGWKAEGFWKEQLQNTRRPKATSTIIDGIRYRKARLLQFSLFPTKAGKLEISPYKIIVSVRSTKSRNDPFSSFFSGFGNNQRQIELTSDPLEVDVKSLPSTENSDYLGAVGSFNISRKISTNTATVGESIELTTNIEGTGNVPLITKPEYELPDGLEVYDPQQGSALNRSNSRISGSKTFTDVFVARSPGDYTIPEKTVSYFNPTQNDFITKTLPALSFNVKENPNKITAASNTQAFPVRPVTGLASWVSPRSSSLISHWWFWMGIILPLAVLGVAYWQKSYIEKMNNDQAFARSQKATDKAMERLDKTITLSEEGNIKQAYNMLQKALTGFISDRLTLPEAGLSNADYIEALKEEDIDENLIKNIRMLLDKCASISYAPDTTHEYLKSHVGLAESTLEKLKKVL</sequence>
<protein>
    <submittedName>
        <fullName evidence="3">Protein BatD</fullName>
    </submittedName>
</protein>
<feature type="chain" id="PRO_5027113817" evidence="2">
    <location>
        <begin position="28"/>
        <end position="592"/>
    </location>
</feature>
<keyword evidence="1" id="KW-0472">Membrane</keyword>
<dbReference type="EMBL" id="JAALLS010000003">
    <property type="protein sequence ID" value="NGP87437.1"/>
    <property type="molecule type" value="Genomic_DNA"/>
</dbReference>
<reference evidence="3 4" key="1">
    <citation type="submission" date="2020-02" db="EMBL/GenBank/DDBJ databases">
        <title>Aliifodinibius halophilus 2W32, complete genome.</title>
        <authorList>
            <person name="Li Y."/>
            <person name="Wu S."/>
        </authorList>
    </citation>
    <scope>NUCLEOTIDE SEQUENCE [LARGE SCALE GENOMIC DNA]</scope>
    <source>
        <strain evidence="3 4">2W32</strain>
    </source>
</reference>
<dbReference type="Proteomes" id="UP000479132">
    <property type="component" value="Unassembled WGS sequence"/>
</dbReference>
<organism evidence="3 4">
    <name type="scientific">Fodinibius halophilus</name>
    <dbReference type="NCBI Taxonomy" id="1736908"/>
    <lineage>
        <taxon>Bacteria</taxon>
        <taxon>Pseudomonadati</taxon>
        <taxon>Balneolota</taxon>
        <taxon>Balneolia</taxon>
        <taxon>Balneolales</taxon>
        <taxon>Balneolaceae</taxon>
        <taxon>Fodinibius</taxon>
    </lineage>
</organism>